<reference evidence="1 2" key="2">
    <citation type="submission" date="2018-11" db="EMBL/GenBank/DDBJ databases">
        <authorList>
            <consortium name="Pathogen Informatics"/>
        </authorList>
    </citation>
    <scope>NUCLEOTIDE SEQUENCE [LARGE SCALE GENOMIC DNA]</scope>
</reference>
<organism evidence="3">
    <name type="scientific">Soboliphyme baturini</name>
    <dbReference type="NCBI Taxonomy" id="241478"/>
    <lineage>
        <taxon>Eukaryota</taxon>
        <taxon>Metazoa</taxon>
        <taxon>Ecdysozoa</taxon>
        <taxon>Nematoda</taxon>
        <taxon>Enoplea</taxon>
        <taxon>Dorylaimia</taxon>
        <taxon>Dioctophymatida</taxon>
        <taxon>Dioctophymatoidea</taxon>
        <taxon>Soboliphymatidae</taxon>
        <taxon>Soboliphyme</taxon>
    </lineage>
</organism>
<reference evidence="3" key="1">
    <citation type="submission" date="2016-06" db="UniProtKB">
        <authorList>
            <consortium name="WormBaseParasite"/>
        </authorList>
    </citation>
    <scope>IDENTIFICATION</scope>
</reference>
<evidence type="ECO:0000313" key="3">
    <source>
        <dbReference type="WBParaSite" id="SBAD_0001327801-mRNA-1"/>
    </source>
</evidence>
<name>A0A183JAG7_9BILA</name>
<gene>
    <name evidence="1" type="ORF">SBAD_LOCUS12865</name>
</gene>
<dbReference type="OrthoDB" id="8195432at2759"/>
<dbReference type="EMBL" id="UZAM01019161">
    <property type="protein sequence ID" value="VDP52381.1"/>
    <property type="molecule type" value="Genomic_DNA"/>
</dbReference>
<dbReference type="WBParaSite" id="SBAD_0001327801-mRNA-1">
    <property type="protein sequence ID" value="SBAD_0001327801-mRNA-1"/>
    <property type="gene ID" value="SBAD_0001327801"/>
</dbReference>
<proteinExistence type="predicted"/>
<keyword evidence="2" id="KW-1185">Reference proteome</keyword>
<evidence type="ECO:0000313" key="1">
    <source>
        <dbReference type="EMBL" id="VDP52381.1"/>
    </source>
</evidence>
<dbReference type="Proteomes" id="UP000270296">
    <property type="component" value="Unassembled WGS sequence"/>
</dbReference>
<protein>
    <submittedName>
        <fullName evidence="3">Helicase</fullName>
    </submittedName>
</protein>
<evidence type="ECO:0000313" key="2">
    <source>
        <dbReference type="Proteomes" id="UP000270296"/>
    </source>
</evidence>
<dbReference type="AlphaFoldDB" id="A0A183JAG7"/>
<sequence length="77" mass="8700">MNTDGHPVEARKELRLNLAPQIIGSRNIPDIVVIDRVGRTVIIVDVAIWFENGREAFDAARLQKIDHYGRKAVILPQ</sequence>
<accession>A0A183JAG7</accession>